<dbReference type="Pfam" id="PF08245">
    <property type="entry name" value="Mur_ligase_M"/>
    <property type="match status" value="1"/>
</dbReference>
<dbReference type="InterPro" id="IPR036615">
    <property type="entry name" value="Mur_ligase_C_dom_sf"/>
</dbReference>
<dbReference type="NCBIfam" id="TIGR01087">
    <property type="entry name" value="murD"/>
    <property type="match status" value="1"/>
</dbReference>
<dbReference type="SUPFAM" id="SSF53244">
    <property type="entry name" value="MurD-like peptide ligases, peptide-binding domain"/>
    <property type="match status" value="1"/>
</dbReference>
<dbReference type="InterPro" id="IPR004101">
    <property type="entry name" value="Mur_ligase_C"/>
</dbReference>
<reference evidence="12" key="1">
    <citation type="journal article" date="2019" name="Int. J. Syst. Evol. Microbiol.">
        <title>The Global Catalogue of Microorganisms (GCM) 10K type strain sequencing project: providing services to taxonomists for standard genome sequencing and annotation.</title>
        <authorList>
            <consortium name="The Broad Institute Genomics Platform"/>
            <consortium name="The Broad Institute Genome Sequencing Center for Infectious Disease"/>
            <person name="Wu L."/>
            <person name="Ma J."/>
        </authorList>
    </citation>
    <scope>NUCLEOTIDE SEQUENCE [LARGE SCALE GENOMIC DNA]</scope>
    <source>
        <strain evidence="12">CCUG 48884</strain>
    </source>
</reference>
<dbReference type="SUPFAM" id="SSF51984">
    <property type="entry name" value="MurCD N-terminal domain"/>
    <property type="match status" value="1"/>
</dbReference>
<dbReference type="Proteomes" id="UP001597158">
    <property type="component" value="Unassembled WGS sequence"/>
</dbReference>
<protein>
    <recommendedName>
        <fullName evidence="7 8">UDP-N-acetylmuramoylalanine--D-glutamate ligase</fullName>
        <ecNumber evidence="7 8">6.3.2.9</ecNumber>
    </recommendedName>
    <alternativeName>
        <fullName evidence="7">D-glutamic acid-adding enzyme</fullName>
    </alternativeName>
    <alternativeName>
        <fullName evidence="7">UDP-N-acetylmuramoyl-L-alanyl-D-glutamate synthetase</fullName>
    </alternativeName>
</protein>
<keyword evidence="12" id="KW-1185">Reference proteome</keyword>
<name>A0ABW3WCN1_9RHOO</name>
<accession>A0ABW3WCN1</accession>
<dbReference type="EC" id="6.3.2.9" evidence="7 8"/>
<dbReference type="SUPFAM" id="SSF53623">
    <property type="entry name" value="MurD-like peptide ligases, catalytic domain"/>
    <property type="match status" value="1"/>
</dbReference>
<evidence type="ECO:0000256" key="8">
    <source>
        <dbReference type="RuleBase" id="RU003664"/>
    </source>
</evidence>
<comment type="catalytic activity">
    <reaction evidence="7 8">
        <text>UDP-N-acetyl-alpha-D-muramoyl-L-alanine + D-glutamate + ATP = UDP-N-acetyl-alpha-D-muramoyl-L-alanyl-D-glutamate + ADP + phosphate + H(+)</text>
        <dbReference type="Rhea" id="RHEA:16429"/>
        <dbReference type="ChEBI" id="CHEBI:15378"/>
        <dbReference type="ChEBI" id="CHEBI:29986"/>
        <dbReference type="ChEBI" id="CHEBI:30616"/>
        <dbReference type="ChEBI" id="CHEBI:43474"/>
        <dbReference type="ChEBI" id="CHEBI:83898"/>
        <dbReference type="ChEBI" id="CHEBI:83900"/>
        <dbReference type="ChEBI" id="CHEBI:456216"/>
        <dbReference type="EC" id="6.3.2.9"/>
    </reaction>
</comment>
<keyword evidence="5 7" id="KW-0547">Nucleotide-binding</keyword>
<dbReference type="Pfam" id="PF02875">
    <property type="entry name" value="Mur_ligase_C"/>
    <property type="match status" value="1"/>
</dbReference>
<keyword evidence="7 8" id="KW-0961">Cell wall biogenesis/degradation</keyword>
<dbReference type="PANTHER" id="PTHR43692">
    <property type="entry name" value="UDP-N-ACETYLMURAMOYLALANINE--D-GLUTAMATE LIGASE"/>
    <property type="match status" value="1"/>
</dbReference>
<dbReference type="Gene3D" id="3.40.1190.10">
    <property type="entry name" value="Mur-like, catalytic domain"/>
    <property type="match status" value="1"/>
</dbReference>
<comment type="subcellular location">
    <subcellularLocation>
        <location evidence="1 7 8">Cytoplasm</location>
    </subcellularLocation>
</comment>
<organism evidence="11 12">
    <name type="scientific">Thauera mechernichensis</name>
    <dbReference type="NCBI Taxonomy" id="82788"/>
    <lineage>
        <taxon>Bacteria</taxon>
        <taxon>Pseudomonadati</taxon>
        <taxon>Pseudomonadota</taxon>
        <taxon>Betaproteobacteria</taxon>
        <taxon>Rhodocyclales</taxon>
        <taxon>Zoogloeaceae</taxon>
        <taxon>Thauera</taxon>
    </lineage>
</organism>
<keyword evidence="3 7" id="KW-0963">Cytoplasm</keyword>
<keyword evidence="6 7" id="KW-0067">ATP-binding</keyword>
<evidence type="ECO:0000256" key="4">
    <source>
        <dbReference type="ARBA" id="ARBA00022598"/>
    </source>
</evidence>
<gene>
    <name evidence="7 11" type="primary">murD</name>
    <name evidence="11" type="ORF">ACFQ4M_05190</name>
</gene>
<dbReference type="Pfam" id="PF21799">
    <property type="entry name" value="MurD-like_N"/>
    <property type="match status" value="1"/>
</dbReference>
<dbReference type="InterPro" id="IPR013221">
    <property type="entry name" value="Mur_ligase_cen"/>
</dbReference>
<evidence type="ECO:0000256" key="6">
    <source>
        <dbReference type="ARBA" id="ARBA00022840"/>
    </source>
</evidence>
<evidence type="ECO:0000313" key="12">
    <source>
        <dbReference type="Proteomes" id="UP001597158"/>
    </source>
</evidence>
<dbReference type="HAMAP" id="MF_00639">
    <property type="entry name" value="MurD"/>
    <property type="match status" value="1"/>
</dbReference>
<comment type="pathway">
    <text evidence="2 7 8">Cell wall biogenesis; peptidoglycan biosynthesis.</text>
</comment>
<dbReference type="Gene3D" id="3.40.50.720">
    <property type="entry name" value="NAD(P)-binding Rossmann-like Domain"/>
    <property type="match status" value="1"/>
</dbReference>
<evidence type="ECO:0000256" key="5">
    <source>
        <dbReference type="ARBA" id="ARBA00022741"/>
    </source>
</evidence>
<keyword evidence="7 8" id="KW-0573">Peptidoglycan synthesis</keyword>
<sequence>MSALTGKRVLVIGLGESGLAMARWCALRGAHLRVVDSRSAPPGLDALREDAPLADIRSGDRAAADPAVLDGIELVALSPGLDPRVGLAAEAYRRGLPITGEMDLLAQALDELDVREQTRILAITGTNGKTTTTALAAALARSVGIDAVAAGNISPAALDVLMERLEVGASLPACWVLELSSFQIETMHALNPQAATVLNVTDDHLDRYADLEAYAATKAAIFQGDGVQVLNRDDARVRAMALTGRRAIRFGASAPQGDGDYGIADIDGRPWLMRGPQRLIALADLPLAGRHNAANALAALALCEAGLGIEPQRLIGGLIAFRGLPHRVELVAERADGVRYYDDSKGTNVGATVAALEGMDCPVVLIAGGDGKGQDFAPLAPALARKARAVLLIGRDARRIEQAVAGCGVVLEHAADLDAAVQRADRLAQPGDAVLLSPACASLDMFRNYAHRAEVFVAAVHRLAEVTPR</sequence>
<evidence type="ECO:0000259" key="10">
    <source>
        <dbReference type="Pfam" id="PF08245"/>
    </source>
</evidence>
<keyword evidence="7 8" id="KW-0132">Cell division</keyword>
<proteinExistence type="inferred from homology"/>
<dbReference type="EMBL" id="JBHTMC010000009">
    <property type="protein sequence ID" value="MFD1262970.1"/>
    <property type="molecule type" value="Genomic_DNA"/>
</dbReference>
<dbReference type="RefSeq" id="WP_277834163.1">
    <property type="nucleotide sequence ID" value="NZ_JARQZE010000011.1"/>
</dbReference>
<feature type="domain" description="Mur ligase C-terminal" evidence="9">
    <location>
        <begin position="326"/>
        <end position="440"/>
    </location>
</feature>
<dbReference type="GO" id="GO:0008764">
    <property type="term" value="F:UDP-N-acetylmuramoylalanine-D-glutamate ligase activity"/>
    <property type="evidence" value="ECO:0007669"/>
    <property type="project" value="UniProtKB-EC"/>
</dbReference>
<evidence type="ECO:0000259" key="9">
    <source>
        <dbReference type="Pfam" id="PF02875"/>
    </source>
</evidence>
<dbReference type="Gene3D" id="3.90.190.20">
    <property type="entry name" value="Mur ligase, C-terminal domain"/>
    <property type="match status" value="1"/>
</dbReference>
<comment type="similarity">
    <text evidence="7">Belongs to the MurCDEF family.</text>
</comment>
<keyword evidence="7 8" id="KW-0131">Cell cycle</keyword>
<evidence type="ECO:0000313" key="11">
    <source>
        <dbReference type="EMBL" id="MFD1262970.1"/>
    </source>
</evidence>
<evidence type="ECO:0000256" key="7">
    <source>
        <dbReference type="HAMAP-Rule" id="MF_00639"/>
    </source>
</evidence>
<feature type="binding site" evidence="7">
    <location>
        <begin position="125"/>
        <end position="131"/>
    </location>
    <ligand>
        <name>ATP</name>
        <dbReference type="ChEBI" id="CHEBI:30616"/>
    </ligand>
</feature>
<keyword evidence="4 7" id="KW-0436">Ligase</keyword>
<comment type="function">
    <text evidence="7 8">Cell wall formation. Catalyzes the addition of glutamate to the nucleotide precursor UDP-N-acetylmuramoyl-L-alanine (UMA).</text>
</comment>
<evidence type="ECO:0000256" key="2">
    <source>
        <dbReference type="ARBA" id="ARBA00004752"/>
    </source>
</evidence>
<evidence type="ECO:0000256" key="1">
    <source>
        <dbReference type="ARBA" id="ARBA00004496"/>
    </source>
</evidence>
<evidence type="ECO:0000256" key="3">
    <source>
        <dbReference type="ARBA" id="ARBA00022490"/>
    </source>
</evidence>
<dbReference type="InterPro" id="IPR005762">
    <property type="entry name" value="MurD"/>
</dbReference>
<comment type="caution">
    <text evidence="11">The sequence shown here is derived from an EMBL/GenBank/DDBJ whole genome shotgun (WGS) entry which is preliminary data.</text>
</comment>
<dbReference type="InterPro" id="IPR036565">
    <property type="entry name" value="Mur-like_cat_sf"/>
</dbReference>
<keyword evidence="7 8" id="KW-0133">Cell shape</keyword>
<feature type="domain" description="Mur ligase central" evidence="10">
    <location>
        <begin position="123"/>
        <end position="302"/>
    </location>
</feature>
<dbReference type="PANTHER" id="PTHR43692:SF1">
    <property type="entry name" value="UDP-N-ACETYLMURAMOYLALANINE--D-GLUTAMATE LIGASE"/>
    <property type="match status" value="1"/>
</dbReference>